<keyword evidence="2" id="KW-1185">Reference proteome</keyword>
<dbReference type="Proteomes" id="UP000319576">
    <property type="component" value="Chromosome"/>
</dbReference>
<dbReference type="AlphaFoldDB" id="A0A517Y120"/>
<proteinExistence type="predicted"/>
<dbReference type="RefSeq" id="WP_145243689.1">
    <property type="nucleotide sequence ID" value="NZ_CP036273.1"/>
</dbReference>
<dbReference type="KEGG" id="uli:ETAA1_54430"/>
<name>A0A517Y120_9BACT</name>
<evidence type="ECO:0000313" key="2">
    <source>
        <dbReference type="Proteomes" id="UP000319576"/>
    </source>
</evidence>
<accession>A0A517Y120</accession>
<gene>
    <name evidence="1" type="ORF">ETAA1_54430</name>
</gene>
<dbReference type="EMBL" id="CP036273">
    <property type="protein sequence ID" value="QDU23443.1"/>
    <property type="molecule type" value="Genomic_DNA"/>
</dbReference>
<evidence type="ECO:0000313" key="1">
    <source>
        <dbReference type="EMBL" id="QDU23443.1"/>
    </source>
</evidence>
<organism evidence="1 2">
    <name type="scientific">Urbifossiella limnaea</name>
    <dbReference type="NCBI Taxonomy" id="2528023"/>
    <lineage>
        <taxon>Bacteria</taxon>
        <taxon>Pseudomonadati</taxon>
        <taxon>Planctomycetota</taxon>
        <taxon>Planctomycetia</taxon>
        <taxon>Gemmatales</taxon>
        <taxon>Gemmataceae</taxon>
        <taxon>Urbifossiella</taxon>
    </lineage>
</organism>
<reference evidence="1 2" key="1">
    <citation type="submission" date="2019-02" db="EMBL/GenBank/DDBJ databases">
        <title>Deep-cultivation of Planctomycetes and their phenomic and genomic characterization uncovers novel biology.</title>
        <authorList>
            <person name="Wiegand S."/>
            <person name="Jogler M."/>
            <person name="Boedeker C."/>
            <person name="Pinto D."/>
            <person name="Vollmers J."/>
            <person name="Rivas-Marin E."/>
            <person name="Kohn T."/>
            <person name="Peeters S.H."/>
            <person name="Heuer A."/>
            <person name="Rast P."/>
            <person name="Oberbeckmann S."/>
            <person name="Bunk B."/>
            <person name="Jeske O."/>
            <person name="Meyerdierks A."/>
            <person name="Storesund J.E."/>
            <person name="Kallscheuer N."/>
            <person name="Luecker S."/>
            <person name="Lage O.M."/>
            <person name="Pohl T."/>
            <person name="Merkel B.J."/>
            <person name="Hornburger P."/>
            <person name="Mueller R.-W."/>
            <person name="Bruemmer F."/>
            <person name="Labrenz M."/>
            <person name="Spormann A.M."/>
            <person name="Op den Camp H."/>
            <person name="Overmann J."/>
            <person name="Amann R."/>
            <person name="Jetten M.S.M."/>
            <person name="Mascher T."/>
            <person name="Medema M.H."/>
            <person name="Devos D.P."/>
            <person name="Kaster A.-K."/>
            <person name="Ovreas L."/>
            <person name="Rohde M."/>
            <person name="Galperin M.Y."/>
            <person name="Jogler C."/>
        </authorList>
    </citation>
    <scope>NUCLEOTIDE SEQUENCE [LARGE SCALE GENOMIC DNA]</scope>
    <source>
        <strain evidence="1 2">ETA_A1</strain>
    </source>
</reference>
<protein>
    <submittedName>
        <fullName evidence="1">Uncharacterized protein</fullName>
    </submittedName>
</protein>
<sequence>MSQTIDVTGLTDEQVRRLQTLVNAFRRFPGGPPSTFWAGSVLAEGTLEYSDGLKAWAEGLLKAGLVTDTAEQLPTQDA</sequence>